<dbReference type="Gene3D" id="1.10.10.10">
    <property type="entry name" value="Winged helix-like DNA-binding domain superfamily/Winged helix DNA-binding domain"/>
    <property type="match status" value="1"/>
</dbReference>
<evidence type="ECO:0000256" key="3">
    <source>
        <dbReference type="ARBA" id="ARBA00023125"/>
    </source>
</evidence>
<dbReference type="PROSITE" id="PS50931">
    <property type="entry name" value="HTH_LYSR"/>
    <property type="match status" value="1"/>
</dbReference>
<dbReference type="SUPFAM" id="SSF46785">
    <property type="entry name" value="Winged helix' DNA-binding domain"/>
    <property type="match status" value="1"/>
</dbReference>
<dbReference type="EMBL" id="FNZX01000003">
    <property type="protein sequence ID" value="SEK17465.1"/>
    <property type="molecule type" value="Genomic_DNA"/>
</dbReference>
<dbReference type="FunFam" id="1.10.10.10:FF:000001">
    <property type="entry name" value="LysR family transcriptional regulator"/>
    <property type="match status" value="1"/>
</dbReference>
<reference evidence="7" key="1">
    <citation type="submission" date="2016-10" db="EMBL/GenBank/DDBJ databases">
        <authorList>
            <person name="Varghese N."/>
            <person name="Submissions S."/>
        </authorList>
    </citation>
    <scope>NUCLEOTIDE SEQUENCE [LARGE SCALE GENOMIC DNA]</scope>
    <source>
        <strain evidence="7">ACV-9</strain>
    </source>
</reference>
<evidence type="ECO:0000256" key="4">
    <source>
        <dbReference type="ARBA" id="ARBA00023163"/>
    </source>
</evidence>
<dbReference type="RefSeq" id="WP_074788586.1">
    <property type="nucleotide sequence ID" value="NZ_FNZX01000003.1"/>
</dbReference>
<dbReference type="InterPro" id="IPR036390">
    <property type="entry name" value="WH_DNA-bd_sf"/>
</dbReference>
<keyword evidence="3 6" id="KW-0238">DNA-binding</keyword>
<dbReference type="GO" id="GO:0003700">
    <property type="term" value="F:DNA-binding transcription factor activity"/>
    <property type="evidence" value="ECO:0007669"/>
    <property type="project" value="InterPro"/>
</dbReference>
<evidence type="ECO:0000313" key="6">
    <source>
        <dbReference type="EMBL" id="SEK17465.1"/>
    </source>
</evidence>
<gene>
    <name evidence="6" type="ORF">SAMN02910377_00022</name>
</gene>
<dbReference type="InterPro" id="IPR000847">
    <property type="entry name" value="LysR_HTH_N"/>
</dbReference>
<evidence type="ECO:0000256" key="2">
    <source>
        <dbReference type="ARBA" id="ARBA00023015"/>
    </source>
</evidence>
<evidence type="ECO:0000313" key="7">
    <source>
        <dbReference type="Proteomes" id="UP000182321"/>
    </source>
</evidence>
<dbReference type="Proteomes" id="UP000182321">
    <property type="component" value="Unassembled WGS sequence"/>
</dbReference>
<keyword evidence="2" id="KW-0805">Transcription regulation</keyword>
<sequence length="298" mass="34316">MEIKQLKYFVVAADVGSFSEAAKVLYTTQSSVSKVISALEKELGYNLFQRESKGIALTYEGVKFHNKASVLVSDFEALETTSVENNNIVKISINHSSWLANCFSDFYELNKDDDICYSIHTDTTHNIINRMRIMEDEVGFVYVFPDTRLQFEYEIKKYQLKFERLKSVDGMIYFQPDDVQQNRDYSSKIIHDLKYIQSEQDDYIRQESFQTEDGEPVNIKNDIAVITNSDYVMHALLKNNSLANLSADSFNSYDLGIRPGIRLKNTRGSIDFGILTNENGRQSKQARAFVDYIKKQLL</sequence>
<dbReference type="Pfam" id="PF00126">
    <property type="entry name" value="HTH_1"/>
    <property type="match status" value="1"/>
</dbReference>
<keyword evidence="7" id="KW-1185">Reference proteome</keyword>
<evidence type="ECO:0000259" key="5">
    <source>
        <dbReference type="PROSITE" id="PS50931"/>
    </source>
</evidence>
<dbReference type="PANTHER" id="PTHR30126:SF40">
    <property type="entry name" value="HTH-TYPE TRANSCRIPTIONAL REGULATOR GLTR"/>
    <property type="match status" value="1"/>
</dbReference>
<keyword evidence="4" id="KW-0804">Transcription</keyword>
<dbReference type="GO" id="GO:0000976">
    <property type="term" value="F:transcription cis-regulatory region binding"/>
    <property type="evidence" value="ECO:0007669"/>
    <property type="project" value="TreeGrafter"/>
</dbReference>
<dbReference type="PRINTS" id="PR00039">
    <property type="entry name" value="HTHLYSR"/>
</dbReference>
<feature type="domain" description="HTH lysR-type" evidence="5">
    <location>
        <begin position="1"/>
        <end position="58"/>
    </location>
</feature>
<dbReference type="InterPro" id="IPR036388">
    <property type="entry name" value="WH-like_DNA-bd_sf"/>
</dbReference>
<dbReference type="PANTHER" id="PTHR30126">
    <property type="entry name" value="HTH-TYPE TRANSCRIPTIONAL REGULATOR"/>
    <property type="match status" value="1"/>
</dbReference>
<dbReference type="AlphaFoldDB" id="A0A1H7F2X0"/>
<evidence type="ECO:0000256" key="1">
    <source>
        <dbReference type="ARBA" id="ARBA00009437"/>
    </source>
</evidence>
<protein>
    <submittedName>
        <fullName evidence="6">DNA-binding transcriptional regulator, LysR family</fullName>
    </submittedName>
</protein>
<organism evidence="6 7">
    <name type="scientific">Pseudobutyrivibrio ruminis</name>
    <dbReference type="NCBI Taxonomy" id="46206"/>
    <lineage>
        <taxon>Bacteria</taxon>
        <taxon>Bacillati</taxon>
        <taxon>Bacillota</taxon>
        <taxon>Clostridia</taxon>
        <taxon>Lachnospirales</taxon>
        <taxon>Lachnospiraceae</taxon>
        <taxon>Pseudobutyrivibrio</taxon>
    </lineage>
</organism>
<comment type="similarity">
    <text evidence="1">Belongs to the LysR transcriptional regulatory family.</text>
</comment>
<name>A0A1H7F2X0_9FIRM</name>
<accession>A0A1H7F2X0</accession>
<proteinExistence type="inferred from homology"/>